<proteinExistence type="inferred from homology"/>
<dbReference type="Proteomes" id="UP000012083">
    <property type="component" value="Chromosome"/>
</dbReference>
<evidence type="ECO:0000313" key="5">
    <source>
        <dbReference type="Proteomes" id="UP000012083"/>
    </source>
</evidence>
<evidence type="ECO:0000256" key="1">
    <source>
        <dbReference type="ARBA" id="ARBA00005912"/>
    </source>
</evidence>
<dbReference type="Pfam" id="PF01765">
    <property type="entry name" value="RRF"/>
    <property type="match status" value="1"/>
</dbReference>
<evidence type="ECO:0000256" key="2">
    <source>
        <dbReference type="ARBA" id="ARBA00022917"/>
    </source>
</evidence>
<dbReference type="Gene3D" id="3.30.1360.40">
    <property type="match status" value="1"/>
</dbReference>
<dbReference type="Gene3D" id="1.10.132.20">
    <property type="entry name" value="Ribosome-recycling factor"/>
    <property type="match status" value="1"/>
</dbReference>
<comment type="similarity">
    <text evidence="1">Belongs to the RRF family.</text>
</comment>
<dbReference type="GO" id="GO:0006412">
    <property type="term" value="P:translation"/>
    <property type="evidence" value="ECO:0007669"/>
    <property type="project" value="UniProtKB-KW"/>
</dbReference>
<evidence type="ECO:0000313" key="4">
    <source>
        <dbReference type="EMBL" id="AGI27022.1"/>
    </source>
</evidence>
<dbReference type="PANTHER" id="PTHR20982">
    <property type="entry name" value="RIBOSOME RECYCLING FACTOR"/>
    <property type="match status" value="1"/>
</dbReference>
<dbReference type="GO" id="GO:0043023">
    <property type="term" value="F:ribosomal large subunit binding"/>
    <property type="evidence" value="ECO:0007669"/>
    <property type="project" value="TreeGrafter"/>
</dbReference>
<organism evidence="4 5">
    <name type="scientific">Candidatus Portiera aleyrodidarum TV</name>
    <dbReference type="NCBI Taxonomy" id="1297582"/>
    <lineage>
        <taxon>Bacteria</taxon>
        <taxon>Pseudomonadati</taxon>
        <taxon>Pseudomonadota</taxon>
        <taxon>Gammaproteobacteria</taxon>
        <taxon>Candidatus Johnevansiales</taxon>
        <taxon>Candidatus Johnevansiaceae</taxon>
        <taxon>Candidatus Portiera</taxon>
    </lineage>
</organism>
<dbReference type="InterPro" id="IPR002661">
    <property type="entry name" value="Ribosome_recyc_fac"/>
</dbReference>
<feature type="domain" description="Ribosome recycling factor" evidence="3">
    <location>
        <begin position="26"/>
        <end position="184"/>
    </location>
</feature>
<dbReference type="KEGG" id="pld:PalTV_023"/>
<name>A0A8D3X758_9GAMM</name>
<dbReference type="EMBL" id="CP004358">
    <property type="protein sequence ID" value="AGI27022.1"/>
    <property type="molecule type" value="Genomic_DNA"/>
</dbReference>
<reference evidence="4 5" key="1">
    <citation type="journal article" date="2013" name="Genome Biol. Evol.">
        <title>The evolution of genomic instability in the obligate endosymbionts of whiteflies.</title>
        <authorList>
            <person name="Sloan D.B."/>
            <person name="Moran N.A."/>
        </authorList>
    </citation>
    <scope>NUCLEOTIDE SEQUENCE [LARGE SCALE GENOMIC DNA]</scope>
    <source>
        <strain evidence="4 5">TV</strain>
    </source>
</reference>
<dbReference type="InterPro" id="IPR036191">
    <property type="entry name" value="RRF_sf"/>
</dbReference>
<dbReference type="InterPro" id="IPR023584">
    <property type="entry name" value="Ribosome_recyc_fac_dom"/>
</dbReference>
<dbReference type="NCBIfam" id="TIGR00496">
    <property type="entry name" value="frr"/>
    <property type="match status" value="1"/>
</dbReference>
<accession>A0A8D3X758</accession>
<gene>
    <name evidence="4" type="primary">frr</name>
    <name evidence="4" type="ORF">PalTV_023</name>
</gene>
<evidence type="ECO:0000259" key="3">
    <source>
        <dbReference type="Pfam" id="PF01765"/>
    </source>
</evidence>
<dbReference type="SUPFAM" id="SSF55194">
    <property type="entry name" value="Ribosome recycling factor, RRF"/>
    <property type="match status" value="1"/>
</dbReference>
<keyword evidence="2" id="KW-0648">Protein biosynthesis</keyword>
<sequence length="187" mass="22178">MKIIMDTFIKNTSVLMEKSIKLLNLNFNKIRTNKINPEIIDNIYISYHGKKTYLKHLSNIYVENSHTLIINPWDKQIINAIKKAIFINLDINPIINTNNIKVIFPKLTEETRKRYIMIARSFAENSKIYIRNTRRDINKDIKTKLQTNIYNMDEANNLKVILQKLTDKYINIITKLLKQKENDLIKI</sequence>
<dbReference type="AlphaFoldDB" id="A0A8D3X758"/>
<protein>
    <submittedName>
        <fullName evidence="4">Ribosome recycling factor</fullName>
    </submittedName>
</protein>
<dbReference type="PANTHER" id="PTHR20982:SF3">
    <property type="entry name" value="MITOCHONDRIAL RIBOSOME RECYCLING FACTOR PSEUDO 1"/>
    <property type="match status" value="1"/>
</dbReference>
<dbReference type="RefSeq" id="WP_015482433.1">
    <property type="nucleotide sequence ID" value="NC_020831.1"/>
</dbReference>